<dbReference type="CDD" id="cd24032">
    <property type="entry name" value="ASKHA_NBD_TsaB"/>
    <property type="match status" value="1"/>
</dbReference>
<dbReference type="SUPFAM" id="SSF53067">
    <property type="entry name" value="Actin-like ATPase domain"/>
    <property type="match status" value="2"/>
</dbReference>
<accession>A0A975GA20</accession>
<proteinExistence type="predicted"/>
<dbReference type="GO" id="GO:0005829">
    <property type="term" value="C:cytosol"/>
    <property type="evidence" value="ECO:0007669"/>
    <property type="project" value="TreeGrafter"/>
</dbReference>
<dbReference type="AlphaFoldDB" id="A0A975GA20"/>
<evidence type="ECO:0000313" key="3">
    <source>
        <dbReference type="Proteomes" id="UP000671913"/>
    </source>
</evidence>
<dbReference type="InterPro" id="IPR022496">
    <property type="entry name" value="T6A_TsaB"/>
</dbReference>
<organism evidence="2 3">
    <name type="scientific">Aceticella autotrophica</name>
    <dbReference type="NCBI Taxonomy" id="2755338"/>
    <lineage>
        <taxon>Bacteria</taxon>
        <taxon>Bacillati</taxon>
        <taxon>Bacillota</taxon>
        <taxon>Clostridia</taxon>
        <taxon>Thermoanaerobacterales</taxon>
        <taxon>Thermoanaerobacteraceae</taxon>
        <taxon>Aceticella</taxon>
    </lineage>
</organism>
<evidence type="ECO:0000313" key="2">
    <source>
        <dbReference type="EMBL" id="QSZ26993.1"/>
    </source>
</evidence>
<sequence length="228" mass="24693">MKILAIDSSSRNATAAIVDEDGIIGEYSVNYLKSSVILMPMIDDLLKTTGVNKKEITHLAVSKGPGSFTGLRIGAATAKGLAHALKIPIAGVSSLDGLAYNIQEFKGIICPVIDALKGYVYTAFYSSGYELKRLSDTLLIPVKELCEIIKNYGNDVIFTGDGVNVYKSELLSMTEINIFFASPVDNISRASSIGMLSVKKIIKGDLSTYIDFKPYYIRKPAAECNMKA</sequence>
<dbReference type="PANTHER" id="PTHR11735">
    <property type="entry name" value="TRNA N6-ADENOSINE THREONYLCARBAMOYLTRANSFERASE"/>
    <property type="match status" value="1"/>
</dbReference>
<dbReference type="Gene3D" id="3.30.420.40">
    <property type="match status" value="2"/>
</dbReference>
<dbReference type="GO" id="GO:0002949">
    <property type="term" value="P:tRNA threonylcarbamoyladenosine modification"/>
    <property type="evidence" value="ECO:0007669"/>
    <property type="project" value="InterPro"/>
</dbReference>
<dbReference type="InterPro" id="IPR043129">
    <property type="entry name" value="ATPase_NBD"/>
</dbReference>
<dbReference type="Proteomes" id="UP000671913">
    <property type="component" value="Chromosome"/>
</dbReference>
<protein>
    <submittedName>
        <fullName evidence="2">tRNA (Adenosine(37)-N6)-threonylcarbamoyltransferase complex dimerization subunit type 1 TsaB</fullName>
    </submittedName>
</protein>
<dbReference type="RefSeq" id="WP_284679685.1">
    <property type="nucleotide sequence ID" value="NZ_CP060096.1"/>
</dbReference>
<dbReference type="InterPro" id="IPR000905">
    <property type="entry name" value="Gcp-like_dom"/>
</dbReference>
<name>A0A975GA20_9THEO</name>
<reference evidence="2" key="1">
    <citation type="submission" date="2020-08" db="EMBL/GenBank/DDBJ databases">
        <title>Genomic insights into the carbon and energy metabolism of the first obligate autotrophic acetogenic bacterium Aceticella autotrophica gen. nov., sp. nov.</title>
        <authorList>
            <person name="Toshchakov S.V."/>
            <person name="Elcheninov A.G."/>
            <person name="Kublanov I.V."/>
            <person name="Frolov E.N."/>
            <person name="Lebedinsky A.V."/>
        </authorList>
    </citation>
    <scope>NUCLEOTIDE SEQUENCE</scope>
    <source>
        <strain evidence="2">3443-3Ac</strain>
    </source>
</reference>
<feature type="domain" description="Gcp-like" evidence="1">
    <location>
        <begin position="35"/>
        <end position="169"/>
    </location>
</feature>
<dbReference type="PANTHER" id="PTHR11735:SF11">
    <property type="entry name" value="TRNA THREONYLCARBAMOYLADENOSINE BIOSYNTHESIS PROTEIN TSAB"/>
    <property type="match status" value="1"/>
</dbReference>
<keyword evidence="3" id="KW-1185">Reference proteome</keyword>
<evidence type="ECO:0000259" key="1">
    <source>
        <dbReference type="Pfam" id="PF00814"/>
    </source>
</evidence>
<dbReference type="Pfam" id="PF00814">
    <property type="entry name" value="TsaD"/>
    <property type="match status" value="1"/>
</dbReference>
<dbReference type="KEGG" id="aaut:ACETAC_09000"/>
<gene>
    <name evidence="2" type="primary">tsaB</name>
    <name evidence="2" type="ORF">ACETAC_09000</name>
</gene>
<dbReference type="NCBIfam" id="TIGR03725">
    <property type="entry name" value="T6A_YeaZ"/>
    <property type="match status" value="1"/>
</dbReference>
<dbReference type="EMBL" id="CP060096">
    <property type="protein sequence ID" value="QSZ26993.1"/>
    <property type="molecule type" value="Genomic_DNA"/>
</dbReference>